<feature type="transmembrane region" description="Helical" evidence="11">
    <location>
        <begin position="12"/>
        <end position="35"/>
    </location>
</feature>
<dbReference type="GO" id="GO:0015628">
    <property type="term" value="P:protein secretion by the type II secretion system"/>
    <property type="evidence" value="ECO:0007669"/>
    <property type="project" value="InterPro"/>
</dbReference>
<dbReference type="OrthoDB" id="7477467at2"/>
<keyword evidence="8" id="KW-0653">Protein transport</keyword>
<dbReference type="Proteomes" id="UP000319931">
    <property type="component" value="Unassembled WGS sequence"/>
</dbReference>
<dbReference type="Pfam" id="PF01203">
    <property type="entry name" value="T2SSN"/>
    <property type="match status" value="1"/>
</dbReference>
<keyword evidence="7 11" id="KW-0812">Transmembrane</keyword>
<dbReference type="InterPro" id="IPR022792">
    <property type="entry name" value="T2SS_protein-GspN"/>
</dbReference>
<evidence type="ECO:0000313" key="13">
    <source>
        <dbReference type="Proteomes" id="UP000319931"/>
    </source>
</evidence>
<evidence type="ECO:0000256" key="5">
    <source>
        <dbReference type="ARBA" id="ARBA00022475"/>
    </source>
</evidence>
<organism evidence="12 13">
    <name type="scientific">Sphingomonas glacialis</name>
    <dbReference type="NCBI Taxonomy" id="658225"/>
    <lineage>
        <taxon>Bacteria</taxon>
        <taxon>Pseudomonadati</taxon>
        <taxon>Pseudomonadota</taxon>
        <taxon>Alphaproteobacteria</taxon>
        <taxon>Sphingomonadales</taxon>
        <taxon>Sphingomonadaceae</taxon>
        <taxon>Sphingomonas</taxon>
    </lineage>
</organism>
<protein>
    <recommendedName>
        <fullName evidence="3">Type II secretion system protein N</fullName>
    </recommendedName>
    <alternativeName>
        <fullName evidence="10">General secretion pathway protein N</fullName>
    </alternativeName>
</protein>
<reference evidence="12 13" key="1">
    <citation type="journal article" date="2019" name="Environ. Microbiol.">
        <title>Species interactions and distinct microbial communities in high Arctic permafrost affected cryosols are associated with the CH4 and CO2 gas fluxes.</title>
        <authorList>
            <person name="Altshuler I."/>
            <person name="Hamel J."/>
            <person name="Turney S."/>
            <person name="Magnuson E."/>
            <person name="Levesque R."/>
            <person name="Greer C."/>
            <person name="Whyte L.G."/>
        </authorList>
    </citation>
    <scope>NUCLEOTIDE SEQUENCE [LARGE SCALE GENOMIC DNA]</scope>
    <source>
        <strain evidence="12 13">E6.1</strain>
    </source>
</reference>
<evidence type="ECO:0000256" key="6">
    <source>
        <dbReference type="ARBA" id="ARBA00022519"/>
    </source>
</evidence>
<dbReference type="EMBL" id="RCZC01000002">
    <property type="protein sequence ID" value="TPG54186.1"/>
    <property type="molecule type" value="Genomic_DNA"/>
</dbReference>
<evidence type="ECO:0000256" key="3">
    <source>
        <dbReference type="ARBA" id="ARBA00021563"/>
    </source>
</evidence>
<evidence type="ECO:0000256" key="11">
    <source>
        <dbReference type="SAM" id="Phobius"/>
    </source>
</evidence>
<name>A0A502FYS5_9SPHN</name>
<keyword evidence="5" id="KW-1003">Cell membrane</keyword>
<evidence type="ECO:0000256" key="2">
    <source>
        <dbReference type="ARBA" id="ARBA00007208"/>
    </source>
</evidence>
<dbReference type="GO" id="GO:0005886">
    <property type="term" value="C:plasma membrane"/>
    <property type="evidence" value="ECO:0007669"/>
    <property type="project" value="UniProtKB-SubCell"/>
</dbReference>
<comment type="similarity">
    <text evidence="2">Belongs to the GSP N family.</text>
</comment>
<dbReference type="AlphaFoldDB" id="A0A502FYS5"/>
<evidence type="ECO:0000256" key="10">
    <source>
        <dbReference type="ARBA" id="ARBA00030772"/>
    </source>
</evidence>
<sequence length="245" mass="25373">MTRFRLRTGPVALFGAVFFAALLILLPLRFVLGWFDLDSTRIAARAATGSVWFGGLREAQVGTIALGDVKASLSPWALLGGRARVALASPDAGGADAMTRAVHGAISVSRHGVGLDSMTARLPAGDVFAPLPVSGIDLDEVTLRFVDGKCEAAEGRVKATLGADIAGISLGQGLAGTARCDAGALLLPLASQSGTEQIALRLWSAGRFRAELTVKPVDATAAQKLELSGFQPTPSGHRLTIDGKF</sequence>
<accession>A0A502FYS5</accession>
<keyword evidence="9 11" id="KW-0472">Membrane</keyword>
<proteinExistence type="inferred from homology"/>
<keyword evidence="11" id="KW-1133">Transmembrane helix</keyword>
<evidence type="ECO:0000256" key="8">
    <source>
        <dbReference type="ARBA" id="ARBA00022927"/>
    </source>
</evidence>
<keyword evidence="6" id="KW-0997">Cell inner membrane</keyword>
<evidence type="ECO:0000256" key="4">
    <source>
        <dbReference type="ARBA" id="ARBA00022448"/>
    </source>
</evidence>
<keyword evidence="4" id="KW-0813">Transport</keyword>
<gene>
    <name evidence="12" type="ORF">EAH76_05705</name>
</gene>
<evidence type="ECO:0000256" key="1">
    <source>
        <dbReference type="ARBA" id="ARBA00004533"/>
    </source>
</evidence>
<evidence type="ECO:0000313" key="12">
    <source>
        <dbReference type="EMBL" id="TPG54186.1"/>
    </source>
</evidence>
<comment type="caution">
    <text evidence="12">The sequence shown here is derived from an EMBL/GenBank/DDBJ whole genome shotgun (WGS) entry which is preliminary data.</text>
</comment>
<comment type="subcellular location">
    <subcellularLocation>
        <location evidence="1">Cell inner membrane</location>
    </subcellularLocation>
</comment>
<keyword evidence="13" id="KW-1185">Reference proteome</keyword>
<dbReference type="GO" id="GO:0015627">
    <property type="term" value="C:type II protein secretion system complex"/>
    <property type="evidence" value="ECO:0007669"/>
    <property type="project" value="InterPro"/>
</dbReference>
<evidence type="ECO:0000256" key="7">
    <source>
        <dbReference type="ARBA" id="ARBA00022692"/>
    </source>
</evidence>
<evidence type="ECO:0000256" key="9">
    <source>
        <dbReference type="ARBA" id="ARBA00023136"/>
    </source>
</evidence>
<dbReference type="RefSeq" id="WP_140849059.1">
    <property type="nucleotide sequence ID" value="NZ_RCZC01000002.1"/>
</dbReference>